<organism evidence="2 3">
    <name type="scientific">Mauremys mutica</name>
    <name type="common">yellowpond turtle</name>
    <dbReference type="NCBI Taxonomy" id="74926"/>
    <lineage>
        <taxon>Eukaryota</taxon>
        <taxon>Metazoa</taxon>
        <taxon>Chordata</taxon>
        <taxon>Craniata</taxon>
        <taxon>Vertebrata</taxon>
        <taxon>Euteleostomi</taxon>
        <taxon>Archelosauria</taxon>
        <taxon>Testudinata</taxon>
        <taxon>Testudines</taxon>
        <taxon>Cryptodira</taxon>
        <taxon>Durocryptodira</taxon>
        <taxon>Testudinoidea</taxon>
        <taxon>Geoemydidae</taxon>
        <taxon>Geoemydinae</taxon>
        <taxon>Mauremys</taxon>
    </lineage>
</organism>
<evidence type="ECO:0000313" key="3">
    <source>
        <dbReference type="Proteomes" id="UP000827986"/>
    </source>
</evidence>
<proteinExistence type="predicted"/>
<dbReference type="Proteomes" id="UP000827986">
    <property type="component" value="Unassembled WGS sequence"/>
</dbReference>
<feature type="region of interest" description="Disordered" evidence="1">
    <location>
        <begin position="85"/>
        <end position="105"/>
    </location>
</feature>
<evidence type="ECO:0000313" key="2">
    <source>
        <dbReference type="EMBL" id="KAH1185538.1"/>
    </source>
</evidence>
<reference evidence="2" key="1">
    <citation type="submission" date="2021-09" db="EMBL/GenBank/DDBJ databases">
        <title>The genome of Mauremys mutica provides insights into the evolution of semi-aquatic lifestyle.</title>
        <authorList>
            <person name="Gong S."/>
            <person name="Gao Y."/>
        </authorList>
    </citation>
    <scope>NUCLEOTIDE SEQUENCE</scope>
    <source>
        <strain evidence="2">MM-2020</strain>
        <tissue evidence="2">Muscle</tissue>
    </source>
</reference>
<dbReference type="AlphaFoldDB" id="A0A9D3XSY1"/>
<keyword evidence="3" id="KW-1185">Reference proteome</keyword>
<dbReference type="EMBL" id="JAHDVG010000463">
    <property type="protein sequence ID" value="KAH1185538.1"/>
    <property type="molecule type" value="Genomic_DNA"/>
</dbReference>
<feature type="non-terminal residue" evidence="2">
    <location>
        <position position="1"/>
    </location>
</feature>
<accession>A0A9D3XSY1</accession>
<comment type="caution">
    <text evidence="2">The sequence shown here is derived from an EMBL/GenBank/DDBJ whole genome shotgun (WGS) entry which is preliminary data.</text>
</comment>
<protein>
    <submittedName>
        <fullName evidence="2">Uncharacterized protein</fullName>
    </submittedName>
</protein>
<name>A0A9D3XSY1_9SAUR</name>
<evidence type="ECO:0000256" key="1">
    <source>
        <dbReference type="SAM" id="MobiDB-lite"/>
    </source>
</evidence>
<sequence>KDNKASGTAETGLRAWRISLTEKLDIDMESRRAFQEHEHVMQDEIMKNQSDMLRHPVELQEKQLEAKLALQLLQNCLQALPCSQFPSPKRSRSWGGVCSISSTQH</sequence>
<gene>
    <name evidence="2" type="ORF">KIL84_018287</name>
</gene>